<dbReference type="Gene3D" id="2.130.10.10">
    <property type="entry name" value="YVTN repeat-like/Quinoprotein amine dehydrogenase"/>
    <property type="match status" value="1"/>
</dbReference>
<accession>A0ABY5YCD2</accession>
<dbReference type="EMBL" id="CP104205">
    <property type="protein sequence ID" value="UWX56496.1"/>
    <property type="molecule type" value="Genomic_DNA"/>
</dbReference>
<evidence type="ECO:0000313" key="3">
    <source>
        <dbReference type="Proteomes" id="UP001059209"/>
    </source>
</evidence>
<sequence length="116" mass="12797">MTTPMRIFMFTCALLLSLPSFTQLDPSYYQELEYRMIGPFRGGRIVGAVGVPSQPKVFFIGVNNGGVRKTDDYGRTWNPIFDDVPTGSVGDLAVSPSTPISFMSVPAKDCIVRTWP</sequence>
<feature type="signal peptide" evidence="1">
    <location>
        <begin position="1"/>
        <end position="22"/>
    </location>
</feature>
<reference evidence="2" key="1">
    <citation type="submission" date="2022-09" db="EMBL/GenBank/DDBJ databases">
        <title>Maribacter litopenaei sp. nov., isolated from the intestinal tract of the Pacific White Shrimp, Litopenaeus vannamei.</title>
        <authorList>
            <person name="Kim S.Y."/>
            <person name="Hwang C.Y."/>
        </authorList>
    </citation>
    <scope>NUCLEOTIDE SEQUENCE</scope>
    <source>
        <strain evidence="2">HL-LV01</strain>
    </source>
</reference>
<dbReference type="InterPro" id="IPR015943">
    <property type="entry name" value="WD40/YVTN_repeat-like_dom_sf"/>
</dbReference>
<proteinExistence type="predicted"/>
<dbReference type="SUPFAM" id="SSF50939">
    <property type="entry name" value="Sialidases"/>
    <property type="match status" value="1"/>
</dbReference>
<protein>
    <submittedName>
        <fullName evidence="2">Uncharacterized protein</fullName>
    </submittedName>
</protein>
<name>A0ABY5YCD2_9FLAO</name>
<gene>
    <name evidence="2" type="ORF">NYZ99_10075</name>
</gene>
<evidence type="ECO:0000256" key="1">
    <source>
        <dbReference type="SAM" id="SignalP"/>
    </source>
</evidence>
<evidence type="ECO:0000313" key="2">
    <source>
        <dbReference type="EMBL" id="UWX56496.1"/>
    </source>
</evidence>
<dbReference type="RefSeq" id="WP_260575131.1">
    <property type="nucleotide sequence ID" value="NZ_CP104205.1"/>
</dbReference>
<keyword evidence="1" id="KW-0732">Signal</keyword>
<organism evidence="2 3">
    <name type="scientific">Maribacter litopenaei</name>
    <dbReference type="NCBI Taxonomy" id="2976127"/>
    <lineage>
        <taxon>Bacteria</taxon>
        <taxon>Pseudomonadati</taxon>
        <taxon>Bacteroidota</taxon>
        <taxon>Flavobacteriia</taxon>
        <taxon>Flavobacteriales</taxon>
        <taxon>Flavobacteriaceae</taxon>
        <taxon>Maribacter</taxon>
    </lineage>
</organism>
<feature type="chain" id="PRO_5045071550" evidence="1">
    <location>
        <begin position="23"/>
        <end position="116"/>
    </location>
</feature>
<dbReference type="Proteomes" id="UP001059209">
    <property type="component" value="Chromosome"/>
</dbReference>
<keyword evidence="3" id="KW-1185">Reference proteome</keyword>
<dbReference type="InterPro" id="IPR036278">
    <property type="entry name" value="Sialidase_sf"/>
</dbReference>